<accession>A0A2K3MIT1</accession>
<reference evidence="1 2" key="1">
    <citation type="journal article" date="2014" name="Am. J. Bot.">
        <title>Genome assembly and annotation for red clover (Trifolium pratense; Fabaceae).</title>
        <authorList>
            <person name="Istvanek J."/>
            <person name="Jaros M."/>
            <person name="Krenek A."/>
            <person name="Repkova J."/>
        </authorList>
    </citation>
    <scope>NUCLEOTIDE SEQUENCE [LARGE SCALE GENOMIC DNA]</scope>
    <source>
        <strain evidence="2">cv. Tatra</strain>
        <tissue evidence="1">Young leaves</tissue>
    </source>
</reference>
<comment type="caution">
    <text evidence="1">The sequence shown here is derived from an EMBL/GenBank/DDBJ whole genome shotgun (WGS) entry which is preliminary data.</text>
</comment>
<dbReference type="AlphaFoldDB" id="A0A2K3MIT1"/>
<proteinExistence type="predicted"/>
<dbReference type="Proteomes" id="UP000236291">
    <property type="component" value="Unassembled WGS sequence"/>
</dbReference>
<evidence type="ECO:0000313" key="1">
    <source>
        <dbReference type="EMBL" id="PNX90710.1"/>
    </source>
</evidence>
<reference evidence="1 2" key="2">
    <citation type="journal article" date="2017" name="Front. Plant Sci.">
        <title>Gene Classification and Mining of Molecular Markers Useful in Red Clover (Trifolium pratense) Breeding.</title>
        <authorList>
            <person name="Istvanek J."/>
            <person name="Dluhosova J."/>
            <person name="Dluhos P."/>
            <person name="Patkova L."/>
            <person name="Nedelnik J."/>
            <person name="Repkova J."/>
        </authorList>
    </citation>
    <scope>NUCLEOTIDE SEQUENCE [LARGE SCALE GENOMIC DNA]</scope>
    <source>
        <strain evidence="2">cv. Tatra</strain>
        <tissue evidence="1">Young leaves</tissue>
    </source>
</reference>
<gene>
    <name evidence="1" type="ORF">L195_g046835</name>
</gene>
<dbReference type="EMBL" id="ASHM01063742">
    <property type="protein sequence ID" value="PNX90710.1"/>
    <property type="molecule type" value="Genomic_DNA"/>
</dbReference>
<evidence type="ECO:0000313" key="2">
    <source>
        <dbReference type="Proteomes" id="UP000236291"/>
    </source>
</evidence>
<organism evidence="1 2">
    <name type="scientific">Trifolium pratense</name>
    <name type="common">Red clover</name>
    <dbReference type="NCBI Taxonomy" id="57577"/>
    <lineage>
        <taxon>Eukaryota</taxon>
        <taxon>Viridiplantae</taxon>
        <taxon>Streptophyta</taxon>
        <taxon>Embryophyta</taxon>
        <taxon>Tracheophyta</taxon>
        <taxon>Spermatophyta</taxon>
        <taxon>Magnoliopsida</taxon>
        <taxon>eudicotyledons</taxon>
        <taxon>Gunneridae</taxon>
        <taxon>Pentapetalae</taxon>
        <taxon>rosids</taxon>
        <taxon>fabids</taxon>
        <taxon>Fabales</taxon>
        <taxon>Fabaceae</taxon>
        <taxon>Papilionoideae</taxon>
        <taxon>50 kb inversion clade</taxon>
        <taxon>NPAAA clade</taxon>
        <taxon>Hologalegina</taxon>
        <taxon>IRL clade</taxon>
        <taxon>Trifolieae</taxon>
        <taxon>Trifolium</taxon>
    </lineage>
</organism>
<sequence>MCMEKVPSNGYGGIDIGETKSDFVEVFSIGGRKDAVFYFFLNSPFQFSSLHFWIRVCNQSRKRKEISFYVFGVNVLEESSNPKNVFSIRVDKILDSFLIPHSTNLLSLKRKYGNRNQTIREKIEFSPIAPKPFSPGV</sequence>
<name>A0A2K3MIT1_TRIPR</name>
<protein>
    <submittedName>
        <fullName evidence="1">Uncharacterized protein</fullName>
    </submittedName>
</protein>